<gene>
    <name evidence="2" type="ORF">VM1G_04819</name>
</gene>
<feature type="compositionally biased region" description="Low complexity" evidence="1">
    <location>
        <begin position="19"/>
        <end position="52"/>
    </location>
</feature>
<name>A0A194VZG1_CYTMA</name>
<evidence type="ECO:0000313" key="2">
    <source>
        <dbReference type="EMBL" id="KUI69253.1"/>
    </source>
</evidence>
<sequence length="114" mass="12079">MSGKAHSNVEGQGRKRKFSSTSSGSMASTPVLASPKSTATSSCTPSPTTPASVFASPSTYGSSNNDTGEHDGRGKLLRRDSAEELQFDGRVDCMVLEWEGNDMPTPTYEEPDSD</sequence>
<dbReference type="Proteomes" id="UP000078559">
    <property type="component" value="Chromosome 5"/>
</dbReference>
<accession>A0A194VZG1</accession>
<feature type="region of interest" description="Disordered" evidence="1">
    <location>
        <begin position="1"/>
        <end position="77"/>
    </location>
</feature>
<protein>
    <submittedName>
        <fullName evidence="2">Uncharacterized protein</fullName>
    </submittedName>
</protein>
<organism evidence="2 3">
    <name type="scientific">Cytospora mali</name>
    <name type="common">Apple Valsa canker fungus</name>
    <name type="synonym">Valsa mali</name>
    <dbReference type="NCBI Taxonomy" id="578113"/>
    <lineage>
        <taxon>Eukaryota</taxon>
        <taxon>Fungi</taxon>
        <taxon>Dikarya</taxon>
        <taxon>Ascomycota</taxon>
        <taxon>Pezizomycotina</taxon>
        <taxon>Sordariomycetes</taxon>
        <taxon>Sordariomycetidae</taxon>
        <taxon>Diaporthales</taxon>
        <taxon>Cytosporaceae</taxon>
        <taxon>Cytospora</taxon>
    </lineage>
</organism>
<feature type="compositionally biased region" description="Basic and acidic residues" evidence="1">
    <location>
        <begin position="67"/>
        <end position="77"/>
    </location>
</feature>
<dbReference type="EMBL" id="CM003102">
    <property type="protein sequence ID" value="KUI69253.1"/>
    <property type="molecule type" value="Genomic_DNA"/>
</dbReference>
<feature type="compositionally biased region" description="Polar residues" evidence="1">
    <location>
        <begin position="55"/>
        <end position="66"/>
    </location>
</feature>
<dbReference type="AlphaFoldDB" id="A0A194VZG1"/>
<evidence type="ECO:0000313" key="3">
    <source>
        <dbReference type="Proteomes" id="UP000078559"/>
    </source>
</evidence>
<evidence type="ECO:0000256" key="1">
    <source>
        <dbReference type="SAM" id="MobiDB-lite"/>
    </source>
</evidence>
<keyword evidence="3" id="KW-1185">Reference proteome</keyword>
<reference evidence="2" key="1">
    <citation type="submission" date="2014-12" db="EMBL/GenBank/DDBJ databases">
        <title>Genome Sequence of Valsa Canker Pathogens Uncovers a Specific Adaption of Colonization on Woody Bark.</title>
        <authorList>
            <person name="Yin Z."/>
            <person name="Liu H."/>
            <person name="Gao X."/>
            <person name="Li Z."/>
            <person name="Song N."/>
            <person name="Ke X."/>
            <person name="Dai Q."/>
            <person name="Wu Y."/>
            <person name="Sun Y."/>
            <person name="Xu J.-R."/>
            <person name="Kang Z.K."/>
            <person name="Wang L."/>
            <person name="Huang L."/>
        </authorList>
    </citation>
    <scope>NUCLEOTIDE SEQUENCE [LARGE SCALE GENOMIC DNA]</scope>
    <source>
        <strain evidence="2">03-8</strain>
    </source>
</reference>
<proteinExistence type="predicted"/>